<sequence length="366" mass="39518">MRTTAPAAAQIDPDSTGEASSEVTLSIITSGDVDRDIDIPFHLLLHRSLPFGKLSLVDHSQAADLYMVLGALLGTQNGREVEIVNTFELAVEDGREIMAFSYKDGINVRNLFLGHSRPHIMCSLREVGVGAIGQYWTFLDLANTVALMVNPSPYYRVKRSDRRNVLSYTMGVSDESDSRRSSLLTKPCCAALSMPTSPRLRFCPHSHVKKISTTPPLTKSPGLVLPLGATRRVFSAPGGYTVIIGNFPVPLAWGDDSRGVSVTVGIDTQCPDSNISFTVGIDVLLSSKNYLVSYVGWAKWGTLAKSPPKFDVGTGDFMRASVTSAEWAVTALADYSTNLSANAMPVPKFITVTFVNAMAKTARGPP</sequence>
<comment type="caution">
    <text evidence="1">The sequence shown here is derived from an EMBL/GenBank/DDBJ whole genome shotgun (WGS) entry which is preliminary data.</text>
</comment>
<dbReference type="Proteomes" id="UP001194468">
    <property type="component" value="Unassembled WGS sequence"/>
</dbReference>
<gene>
    <name evidence="1" type="ORF">L210DRAFT_3629229</name>
</gene>
<dbReference type="EMBL" id="WHUW01000007">
    <property type="protein sequence ID" value="KAF8443676.1"/>
    <property type="molecule type" value="Genomic_DNA"/>
</dbReference>
<name>A0AAD4BYW1_BOLED</name>
<evidence type="ECO:0000313" key="2">
    <source>
        <dbReference type="Proteomes" id="UP001194468"/>
    </source>
</evidence>
<dbReference type="Pfam" id="PF01828">
    <property type="entry name" value="Peptidase_A4"/>
    <property type="match status" value="1"/>
</dbReference>
<dbReference type="AlphaFoldDB" id="A0AAD4BYW1"/>
<evidence type="ECO:0000313" key="1">
    <source>
        <dbReference type="EMBL" id="KAF8443676.1"/>
    </source>
</evidence>
<dbReference type="Gene3D" id="3.40.140.10">
    <property type="entry name" value="Cytidine Deaminase, domain 2"/>
    <property type="match status" value="1"/>
</dbReference>
<reference evidence="1" key="2">
    <citation type="journal article" date="2020" name="Nat. Commun.">
        <title>Large-scale genome sequencing of mycorrhizal fungi provides insights into the early evolution of symbiotic traits.</title>
        <authorList>
            <person name="Miyauchi S."/>
            <person name="Kiss E."/>
            <person name="Kuo A."/>
            <person name="Drula E."/>
            <person name="Kohler A."/>
            <person name="Sanchez-Garcia M."/>
            <person name="Morin E."/>
            <person name="Andreopoulos B."/>
            <person name="Barry K.W."/>
            <person name="Bonito G."/>
            <person name="Buee M."/>
            <person name="Carver A."/>
            <person name="Chen C."/>
            <person name="Cichocki N."/>
            <person name="Clum A."/>
            <person name="Culley D."/>
            <person name="Crous P.W."/>
            <person name="Fauchery L."/>
            <person name="Girlanda M."/>
            <person name="Hayes R.D."/>
            <person name="Keri Z."/>
            <person name="LaButti K."/>
            <person name="Lipzen A."/>
            <person name="Lombard V."/>
            <person name="Magnuson J."/>
            <person name="Maillard F."/>
            <person name="Murat C."/>
            <person name="Nolan M."/>
            <person name="Ohm R.A."/>
            <person name="Pangilinan J."/>
            <person name="Pereira M.F."/>
            <person name="Perotto S."/>
            <person name="Peter M."/>
            <person name="Pfister S."/>
            <person name="Riley R."/>
            <person name="Sitrit Y."/>
            <person name="Stielow J.B."/>
            <person name="Szollosi G."/>
            <person name="Zifcakova L."/>
            <person name="Stursova M."/>
            <person name="Spatafora J.W."/>
            <person name="Tedersoo L."/>
            <person name="Vaario L.M."/>
            <person name="Yamada A."/>
            <person name="Yan M."/>
            <person name="Wang P."/>
            <person name="Xu J."/>
            <person name="Bruns T."/>
            <person name="Baldrian P."/>
            <person name="Vilgalys R."/>
            <person name="Dunand C."/>
            <person name="Henrissat B."/>
            <person name="Grigoriev I.V."/>
            <person name="Hibbett D."/>
            <person name="Nagy L.G."/>
            <person name="Martin F.M."/>
        </authorList>
    </citation>
    <scope>NUCLEOTIDE SEQUENCE</scope>
    <source>
        <strain evidence="1">BED1</strain>
    </source>
</reference>
<reference evidence="1" key="1">
    <citation type="submission" date="2019-10" db="EMBL/GenBank/DDBJ databases">
        <authorList>
            <consortium name="DOE Joint Genome Institute"/>
            <person name="Kuo A."/>
            <person name="Miyauchi S."/>
            <person name="Kiss E."/>
            <person name="Drula E."/>
            <person name="Kohler A."/>
            <person name="Sanchez-Garcia M."/>
            <person name="Andreopoulos B."/>
            <person name="Barry K.W."/>
            <person name="Bonito G."/>
            <person name="Buee M."/>
            <person name="Carver A."/>
            <person name="Chen C."/>
            <person name="Cichocki N."/>
            <person name="Clum A."/>
            <person name="Culley D."/>
            <person name="Crous P.W."/>
            <person name="Fauchery L."/>
            <person name="Girlanda M."/>
            <person name="Hayes R."/>
            <person name="Keri Z."/>
            <person name="LaButti K."/>
            <person name="Lipzen A."/>
            <person name="Lombard V."/>
            <person name="Magnuson J."/>
            <person name="Maillard F."/>
            <person name="Morin E."/>
            <person name="Murat C."/>
            <person name="Nolan M."/>
            <person name="Ohm R."/>
            <person name="Pangilinan J."/>
            <person name="Pereira M."/>
            <person name="Perotto S."/>
            <person name="Peter M."/>
            <person name="Riley R."/>
            <person name="Sitrit Y."/>
            <person name="Stielow B."/>
            <person name="Szollosi G."/>
            <person name="Zifcakova L."/>
            <person name="Stursova M."/>
            <person name="Spatafora J.W."/>
            <person name="Tedersoo L."/>
            <person name="Vaario L.-M."/>
            <person name="Yamada A."/>
            <person name="Yan M."/>
            <person name="Wang P."/>
            <person name="Xu J."/>
            <person name="Bruns T."/>
            <person name="Baldrian P."/>
            <person name="Vilgalys R."/>
            <person name="Henrissat B."/>
            <person name="Grigoriev I.V."/>
            <person name="Hibbett D."/>
            <person name="Nagy L.G."/>
            <person name="Martin F.M."/>
        </authorList>
    </citation>
    <scope>NUCLEOTIDE SEQUENCE</scope>
    <source>
        <strain evidence="1">BED1</strain>
    </source>
</reference>
<dbReference type="GO" id="GO:0006508">
    <property type="term" value="P:proteolysis"/>
    <property type="evidence" value="ECO:0007669"/>
    <property type="project" value="InterPro"/>
</dbReference>
<protein>
    <submittedName>
        <fullName evidence="1">Uncharacterized protein</fullName>
    </submittedName>
</protein>
<keyword evidence="2" id="KW-1185">Reference proteome</keyword>
<dbReference type="InterPro" id="IPR000250">
    <property type="entry name" value="Peptidase_G1"/>
</dbReference>
<organism evidence="1 2">
    <name type="scientific">Boletus edulis BED1</name>
    <dbReference type="NCBI Taxonomy" id="1328754"/>
    <lineage>
        <taxon>Eukaryota</taxon>
        <taxon>Fungi</taxon>
        <taxon>Dikarya</taxon>
        <taxon>Basidiomycota</taxon>
        <taxon>Agaricomycotina</taxon>
        <taxon>Agaricomycetes</taxon>
        <taxon>Agaricomycetidae</taxon>
        <taxon>Boletales</taxon>
        <taxon>Boletineae</taxon>
        <taxon>Boletaceae</taxon>
        <taxon>Boletoideae</taxon>
        <taxon>Boletus</taxon>
    </lineage>
</organism>
<accession>A0AAD4BYW1</accession>
<dbReference type="GO" id="GO:0070007">
    <property type="term" value="F:glutamic-type endopeptidase activity"/>
    <property type="evidence" value="ECO:0007669"/>
    <property type="project" value="InterPro"/>
</dbReference>
<proteinExistence type="predicted"/>